<organism evidence="2 3">
    <name type="scientific">Myxococcus fulvus</name>
    <dbReference type="NCBI Taxonomy" id="33"/>
    <lineage>
        <taxon>Bacteria</taxon>
        <taxon>Pseudomonadati</taxon>
        <taxon>Myxococcota</taxon>
        <taxon>Myxococcia</taxon>
        <taxon>Myxococcales</taxon>
        <taxon>Cystobacterineae</taxon>
        <taxon>Myxococcaceae</taxon>
        <taxon>Myxococcus</taxon>
    </lineage>
</organism>
<proteinExistence type="predicted"/>
<dbReference type="SUPFAM" id="SSF51126">
    <property type="entry name" value="Pectin lyase-like"/>
    <property type="match status" value="1"/>
</dbReference>
<sequence>MDKGPKAGTVITGTLSGTLTEAGSPYQVIGNAQGVVTIPKGQVLTVQPGVVIDFKGRPEVTQADVNSSIDDVMNYHKGRVELRVYGGIQVRGTAQKKVTFTSTNPYGWWGMNFQGPGSVGNGHPVFEHMVFERVRKNDYNGERDWTRAALWAYYPGPVTILNSLFRDNESAAKCGALDLMFTNGSRVENTVFENNRTFDIDRFAQPGTSSMAGGGAMCVTHGQNSVVRGNTFRGNTLVAFRGLQWSTLAVRPFLTWPNPQATYDLGGGGALHYFQPNNDLLEDNLFERNTVTRGPGAAIYLEDLGTRAVTLRRNRFLYNQAGAGGVVVCNRGSGAVELVLTSDNVFTGNTVNGAPAPTVTGDCTVGSQ</sequence>
<dbReference type="Proteomes" id="UP000321514">
    <property type="component" value="Unassembled WGS sequence"/>
</dbReference>
<name>A0A511T754_MYXFU</name>
<evidence type="ECO:0000313" key="3">
    <source>
        <dbReference type="Proteomes" id="UP000321514"/>
    </source>
</evidence>
<feature type="domain" description="Right handed beta helix" evidence="1">
    <location>
        <begin position="184"/>
        <end position="353"/>
    </location>
</feature>
<gene>
    <name evidence="2" type="ORF">MFU01_50260</name>
</gene>
<dbReference type="EMBL" id="BJXR01000036">
    <property type="protein sequence ID" value="GEN09989.1"/>
    <property type="molecule type" value="Genomic_DNA"/>
</dbReference>
<dbReference type="RefSeq" id="WP_245772440.1">
    <property type="nucleotide sequence ID" value="NZ_BJXR01000036.1"/>
</dbReference>
<reference evidence="2 3" key="1">
    <citation type="submission" date="2019-07" db="EMBL/GenBank/DDBJ databases">
        <title>Whole genome shotgun sequence of Myxococcus fulvus NBRC 100333.</title>
        <authorList>
            <person name="Hosoyama A."/>
            <person name="Uohara A."/>
            <person name="Ohji S."/>
            <person name="Ichikawa N."/>
        </authorList>
    </citation>
    <scope>NUCLEOTIDE SEQUENCE [LARGE SCALE GENOMIC DNA]</scope>
    <source>
        <strain evidence="2 3">NBRC 100333</strain>
    </source>
</reference>
<evidence type="ECO:0000259" key="1">
    <source>
        <dbReference type="Pfam" id="PF13229"/>
    </source>
</evidence>
<dbReference type="InterPro" id="IPR012334">
    <property type="entry name" value="Pectin_lyas_fold"/>
</dbReference>
<dbReference type="Pfam" id="PF13229">
    <property type="entry name" value="Beta_helix"/>
    <property type="match status" value="1"/>
</dbReference>
<dbReference type="InterPro" id="IPR039448">
    <property type="entry name" value="Beta_helix"/>
</dbReference>
<dbReference type="Gene3D" id="2.160.20.10">
    <property type="entry name" value="Single-stranded right-handed beta-helix, Pectin lyase-like"/>
    <property type="match status" value="1"/>
</dbReference>
<evidence type="ECO:0000313" key="2">
    <source>
        <dbReference type="EMBL" id="GEN09989.1"/>
    </source>
</evidence>
<dbReference type="InterPro" id="IPR011050">
    <property type="entry name" value="Pectin_lyase_fold/virulence"/>
</dbReference>
<dbReference type="STRING" id="1334629.MFUL124B02_19965"/>
<protein>
    <recommendedName>
        <fullName evidence="1">Right handed beta helix domain-containing protein</fullName>
    </recommendedName>
</protein>
<accession>A0A511T754</accession>
<comment type="caution">
    <text evidence="2">The sequence shown here is derived from an EMBL/GenBank/DDBJ whole genome shotgun (WGS) entry which is preliminary data.</text>
</comment>
<dbReference type="AlphaFoldDB" id="A0A511T754"/>